<evidence type="ECO:0000313" key="8">
    <source>
        <dbReference type="Proteomes" id="UP000053477"/>
    </source>
</evidence>
<dbReference type="GO" id="GO:0004722">
    <property type="term" value="F:protein serine/threonine phosphatase activity"/>
    <property type="evidence" value="ECO:0007669"/>
    <property type="project" value="InterPro"/>
</dbReference>
<proteinExistence type="inferred from homology"/>
<evidence type="ECO:0000256" key="1">
    <source>
        <dbReference type="ARBA" id="ARBA00022723"/>
    </source>
</evidence>
<dbReference type="SUPFAM" id="SSF81606">
    <property type="entry name" value="PP2C-like"/>
    <property type="match status" value="1"/>
</dbReference>
<dbReference type="OrthoDB" id="19329at2759"/>
<dbReference type="InterPro" id="IPR015655">
    <property type="entry name" value="PP2C"/>
</dbReference>
<dbReference type="GO" id="GO:0046872">
    <property type="term" value="F:metal ion binding"/>
    <property type="evidence" value="ECO:0007669"/>
    <property type="project" value="UniProtKB-KW"/>
</dbReference>
<organism evidence="7 8">
    <name type="scientific">Schizopora paradoxa</name>
    <dbReference type="NCBI Taxonomy" id="27342"/>
    <lineage>
        <taxon>Eukaryota</taxon>
        <taxon>Fungi</taxon>
        <taxon>Dikarya</taxon>
        <taxon>Basidiomycota</taxon>
        <taxon>Agaricomycotina</taxon>
        <taxon>Agaricomycetes</taxon>
        <taxon>Hymenochaetales</taxon>
        <taxon>Schizoporaceae</taxon>
        <taxon>Schizopora</taxon>
    </lineage>
</organism>
<sequence>MHGTSRRTTRAFHSFATHGELNFELLRHANPFHSPPTATTLNAYTATLQPYARQNFLGNEDRCVVQRWTLSTGEWTLAAVFDGHAGAETAEYASVALPNVIREHVAPACSVVPLVAEDITARLGQALHAFDNSLVDDLHDALPEDIEGTDDAELRSIINDQATGGRVYSKVVRCMRGCTALVALVDPSGRECWVANLGDGQAVFAERSTLGMRTSFPSSPHNGSNPSEAQRVRNEHPGEPHALMNERVLGVLTTTRALGDHAFKMPSIFAQKIFLNARPGFRAPERVRAVIERMRSPPYVSSTADVVHRRLQSAPNSPSSFALILCTDGMTELYERRGNPQSIARRWGEIVLRDAEAGTTSQTYTGLRGNKALHLLKDALGDTLQRQSMMLTSNANEPWMDDTTVIVLTWN</sequence>
<dbReference type="PROSITE" id="PS01032">
    <property type="entry name" value="PPM_1"/>
    <property type="match status" value="1"/>
</dbReference>
<dbReference type="PROSITE" id="PS51746">
    <property type="entry name" value="PPM_2"/>
    <property type="match status" value="1"/>
</dbReference>
<dbReference type="InterPro" id="IPR001932">
    <property type="entry name" value="PPM-type_phosphatase-like_dom"/>
</dbReference>
<feature type="compositionally biased region" description="Polar residues" evidence="5">
    <location>
        <begin position="212"/>
        <end position="228"/>
    </location>
</feature>
<protein>
    <submittedName>
        <fullName evidence="7">Protein serine/threonine phosphatase 2C</fullName>
    </submittedName>
</protein>
<comment type="similarity">
    <text evidence="4">Belongs to the PP2C family.</text>
</comment>
<evidence type="ECO:0000313" key="7">
    <source>
        <dbReference type="EMBL" id="KLO15057.1"/>
    </source>
</evidence>
<reference evidence="7 8" key="1">
    <citation type="submission" date="2015-04" db="EMBL/GenBank/DDBJ databases">
        <title>Complete genome sequence of Schizopora paradoxa KUC8140, a cosmopolitan wood degrader in East Asia.</title>
        <authorList>
            <consortium name="DOE Joint Genome Institute"/>
            <person name="Min B."/>
            <person name="Park H."/>
            <person name="Jang Y."/>
            <person name="Kim J.-J."/>
            <person name="Kim K.H."/>
            <person name="Pangilinan J."/>
            <person name="Lipzen A."/>
            <person name="Riley R."/>
            <person name="Grigoriev I.V."/>
            <person name="Spatafora J.W."/>
            <person name="Choi I.-G."/>
        </authorList>
    </citation>
    <scope>NUCLEOTIDE SEQUENCE [LARGE SCALE GENOMIC DNA]</scope>
    <source>
        <strain evidence="7 8">KUC8140</strain>
    </source>
</reference>
<dbReference type="SMART" id="SM00332">
    <property type="entry name" value="PP2Cc"/>
    <property type="match status" value="1"/>
</dbReference>
<dbReference type="InterPro" id="IPR036457">
    <property type="entry name" value="PPM-type-like_dom_sf"/>
</dbReference>
<dbReference type="STRING" id="27342.A0A0H2RTY5"/>
<dbReference type="PANTHER" id="PTHR13832">
    <property type="entry name" value="PROTEIN PHOSPHATASE 2C"/>
    <property type="match status" value="1"/>
</dbReference>
<feature type="domain" description="PPM-type phosphatase" evidence="6">
    <location>
        <begin position="42"/>
        <end position="410"/>
    </location>
</feature>
<keyword evidence="2 4" id="KW-0378">Hydrolase</keyword>
<dbReference type="EMBL" id="KQ085935">
    <property type="protein sequence ID" value="KLO15057.1"/>
    <property type="molecule type" value="Genomic_DNA"/>
</dbReference>
<dbReference type="InParanoid" id="A0A0H2RTY5"/>
<dbReference type="Gene3D" id="3.60.40.10">
    <property type="entry name" value="PPM-type phosphatase domain"/>
    <property type="match status" value="1"/>
</dbReference>
<gene>
    <name evidence="7" type="ORF">SCHPADRAFT_914611</name>
</gene>
<dbReference type="PANTHER" id="PTHR13832:SF792">
    <property type="entry name" value="GM14286P"/>
    <property type="match status" value="1"/>
</dbReference>
<keyword evidence="3 4" id="KW-0904">Protein phosphatase</keyword>
<keyword evidence="1" id="KW-0479">Metal-binding</keyword>
<accession>A0A0H2RTY5</accession>
<evidence type="ECO:0000256" key="3">
    <source>
        <dbReference type="ARBA" id="ARBA00022912"/>
    </source>
</evidence>
<dbReference type="AlphaFoldDB" id="A0A0H2RTY5"/>
<feature type="region of interest" description="Disordered" evidence="5">
    <location>
        <begin position="212"/>
        <end position="234"/>
    </location>
</feature>
<dbReference type="CDD" id="cd00143">
    <property type="entry name" value="PP2Cc"/>
    <property type="match status" value="1"/>
</dbReference>
<dbReference type="InterPro" id="IPR000222">
    <property type="entry name" value="PP2C_BS"/>
</dbReference>
<evidence type="ECO:0000256" key="5">
    <source>
        <dbReference type="SAM" id="MobiDB-lite"/>
    </source>
</evidence>
<dbReference type="Proteomes" id="UP000053477">
    <property type="component" value="Unassembled WGS sequence"/>
</dbReference>
<evidence type="ECO:0000256" key="2">
    <source>
        <dbReference type="ARBA" id="ARBA00022801"/>
    </source>
</evidence>
<dbReference type="Pfam" id="PF00481">
    <property type="entry name" value="PP2C"/>
    <property type="match status" value="1"/>
</dbReference>
<keyword evidence="8" id="KW-1185">Reference proteome</keyword>
<evidence type="ECO:0000259" key="6">
    <source>
        <dbReference type="PROSITE" id="PS51746"/>
    </source>
</evidence>
<name>A0A0H2RTY5_9AGAM</name>
<evidence type="ECO:0000256" key="4">
    <source>
        <dbReference type="RuleBase" id="RU003465"/>
    </source>
</evidence>